<feature type="domain" description="N-acetyltransferase" evidence="1">
    <location>
        <begin position="18"/>
        <end position="147"/>
    </location>
</feature>
<dbReference type="Proteomes" id="UP001500707">
    <property type="component" value="Unassembled WGS sequence"/>
</dbReference>
<dbReference type="EMBL" id="BAABCE010000033">
    <property type="protein sequence ID" value="GAA3594176.1"/>
    <property type="molecule type" value="Genomic_DNA"/>
</dbReference>
<protein>
    <submittedName>
        <fullName evidence="2">GNAT family protein</fullName>
    </submittedName>
</protein>
<dbReference type="PANTHER" id="PTHR43441:SF10">
    <property type="entry name" value="ACETYLTRANSFERASE"/>
    <property type="match status" value="1"/>
</dbReference>
<name>A0ABP6Z0M5_9ACTN</name>
<dbReference type="PANTHER" id="PTHR43441">
    <property type="entry name" value="RIBOSOMAL-PROTEIN-SERINE ACETYLTRANSFERASE"/>
    <property type="match status" value="1"/>
</dbReference>
<evidence type="ECO:0000313" key="2">
    <source>
        <dbReference type="EMBL" id="GAA3594176.1"/>
    </source>
</evidence>
<dbReference type="RefSeq" id="WP_346186631.1">
    <property type="nucleotide sequence ID" value="NZ_BAABCE010000033.1"/>
</dbReference>
<dbReference type="InterPro" id="IPR051908">
    <property type="entry name" value="Ribosomal_N-acetyltransferase"/>
</dbReference>
<evidence type="ECO:0000313" key="3">
    <source>
        <dbReference type="Proteomes" id="UP001500707"/>
    </source>
</evidence>
<keyword evidence="3" id="KW-1185">Reference proteome</keyword>
<sequence>MRLPSTIPAIPTLTADGICLRAPRQDDVEVLVRAFNDDQVRRFMPVPPNYTAADAQRFVDSVPRAWQHQERAIFVIADAATDNCIGEAELLSFNTLYDSAEIALLLDAPARRLRTSAAALRLLCRFGFEHLELGRIEAFADFENRAVHYLGLFVGFRHEGTARAKFPCPDGERRDAVVAALLPGDLA</sequence>
<dbReference type="Pfam" id="PF13302">
    <property type="entry name" value="Acetyltransf_3"/>
    <property type="match status" value="1"/>
</dbReference>
<comment type="caution">
    <text evidence="2">The sequence shown here is derived from an EMBL/GenBank/DDBJ whole genome shotgun (WGS) entry which is preliminary data.</text>
</comment>
<accession>A0ABP6Z0M5</accession>
<reference evidence="3" key="1">
    <citation type="journal article" date="2019" name="Int. J. Syst. Evol. Microbiol.">
        <title>The Global Catalogue of Microorganisms (GCM) 10K type strain sequencing project: providing services to taxonomists for standard genome sequencing and annotation.</title>
        <authorList>
            <consortium name="The Broad Institute Genomics Platform"/>
            <consortium name="The Broad Institute Genome Sequencing Center for Infectious Disease"/>
            <person name="Wu L."/>
            <person name="Ma J."/>
        </authorList>
    </citation>
    <scope>NUCLEOTIDE SEQUENCE [LARGE SCALE GENOMIC DNA]</scope>
    <source>
        <strain evidence="3">JCM 17656</strain>
    </source>
</reference>
<proteinExistence type="predicted"/>
<gene>
    <name evidence="2" type="ORF">GCM10022295_89500</name>
</gene>
<organism evidence="2 3">
    <name type="scientific">Streptomyces osmaniensis</name>
    <dbReference type="NCBI Taxonomy" id="593134"/>
    <lineage>
        <taxon>Bacteria</taxon>
        <taxon>Bacillati</taxon>
        <taxon>Actinomycetota</taxon>
        <taxon>Actinomycetes</taxon>
        <taxon>Kitasatosporales</taxon>
        <taxon>Streptomycetaceae</taxon>
        <taxon>Streptomyces</taxon>
    </lineage>
</organism>
<dbReference type="InterPro" id="IPR000182">
    <property type="entry name" value="GNAT_dom"/>
</dbReference>
<evidence type="ECO:0000259" key="1">
    <source>
        <dbReference type="Pfam" id="PF13302"/>
    </source>
</evidence>